<dbReference type="AlphaFoldDB" id="A0AAV6MYK2"/>
<evidence type="ECO:0000313" key="2">
    <source>
        <dbReference type="EMBL" id="KAG6589129.1"/>
    </source>
</evidence>
<proteinExistence type="predicted"/>
<sequence length="87" mass="9641">MSGGKGSVLLAFLLFFFLFSSELAAARKLMVAGNNAAVMHEGRTTFVTPRTQYSDRPPCYRTSPYEDCPSFQPPVCDPYTQNCPPKN</sequence>
<keyword evidence="3" id="KW-1185">Reference proteome</keyword>
<dbReference type="Proteomes" id="UP000685013">
    <property type="component" value="Chromosome 11"/>
</dbReference>
<dbReference type="EMBL" id="JAGKQH010000011">
    <property type="protein sequence ID" value="KAG6589129.1"/>
    <property type="molecule type" value="Genomic_DNA"/>
</dbReference>
<name>A0AAV6MYK2_9ROSI</name>
<gene>
    <name evidence="2" type="ORF">SDJN03_17694</name>
</gene>
<organism evidence="2 3">
    <name type="scientific">Cucurbita argyrosperma subsp. sororia</name>
    <dbReference type="NCBI Taxonomy" id="37648"/>
    <lineage>
        <taxon>Eukaryota</taxon>
        <taxon>Viridiplantae</taxon>
        <taxon>Streptophyta</taxon>
        <taxon>Embryophyta</taxon>
        <taxon>Tracheophyta</taxon>
        <taxon>Spermatophyta</taxon>
        <taxon>Magnoliopsida</taxon>
        <taxon>eudicotyledons</taxon>
        <taxon>Gunneridae</taxon>
        <taxon>Pentapetalae</taxon>
        <taxon>rosids</taxon>
        <taxon>fabids</taxon>
        <taxon>Cucurbitales</taxon>
        <taxon>Cucurbitaceae</taxon>
        <taxon>Cucurbiteae</taxon>
        <taxon>Cucurbita</taxon>
    </lineage>
</organism>
<accession>A0AAV6MYK2</accession>
<feature type="non-terminal residue" evidence="2">
    <location>
        <position position="1"/>
    </location>
</feature>
<keyword evidence="1" id="KW-0732">Signal</keyword>
<feature type="chain" id="PRO_5043574333" evidence="1">
    <location>
        <begin position="27"/>
        <end position="87"/>
    </location>
</feature>
<evidence type="ECO:0000256" key="1">
    <source>
        <dbReference type="SAM" id="SignalP"/>
    </source>
</evidence>
<protein>
    <submittedName>
        <fullName evidence="2">Uncharacterized protein</fullName>
    </submittedName>
</protein>
<reference evidence="2 3" key="1">
    <citation type="journal article" date="2021" name="Hortic Res">
        <title>The domestication of Cucurbita argyrosperma as revealed by the genome of its wild relative.</title>
        <authorList>
            <person name="Barrera-Redondo J."/>
            <person name="Sanchez-de la Vega G."/>
            <person name="Aguirre-Liguori J.A."/>
            <person name="Castellanos-Morales G."/>
            <person name="Gutierrez-Guerrero Y.T."/>
            <person name="Aguirre-Dugua X."/>
            <person name="Aguirre-Planter E."/>
            <person name="Tenaillon M.I."/>
            <person name="Lira-Saade R."/>
            <person name="Eguiarte L.E."/>
        </authorList>
    </citation>
    <scope>NUCLEOTIDE SEQUENCE [LARGE SCALE GENOMIC DNA]</scope>
    <source>
        <strain evidence="2">JBR-2021</strain>
    </source>
</reference>
<feature type="signal peptide" evidence="1">
    <location>
        <begin position="1"/>
        <end position="26"/>
    </location>
</feature>
<evidence type="ECO:0000313" key="3">
    <source>
        <dbReference type="Proteomes" id="UP000685013"/>
    </source>
</evidence>
<comment type="caution">
    <text evidence="2">The sequence shown here is derived from an EMBL/GenBank/DDBJ whole genome shotgun (WGS) entry which is preliminary data.</text>
</comment>